<dbReference type="InterPro" id="IPR050879">
    <property type="entry name" value="Acyltransferase_3"/>
</dbReference>
<evidence type="ECO:0000259" key="2">
    <source>
        <dbReference type="Pfam" id="PF01757"/>
    </source>
</evidence>
<dbReference type="RefSeq" id="WP_127648801.1">
    <property type="nucleotide sequence ID" value="NZ_MKWS01000005.1"/>
</dbReference>
<feature type="transmembrane region" description="Helical" evidence="1">
    <location>
        <begin position="59"/>
        <end position="81"/>
    </location>
</feature>
<feature type="transmembrane region" description="Helical" evidence="1">
    <location>
        <begin position="290"/>
        <end position="307"/>
    </location>
</feature>
<feature type="transmembrane region" description="Helical" evidence="1">
    <location>
        <begin position="165"/>
        <end position="183"/>
    </location>
</feature>
<keyword evidence="1" id="KW-1133">Transmembrane helix</keyword>
<dbReference type="InterPro" id="IPR002656">
    <property type="entry name" value="Acyl_transf_3_dom"/>
</dbReference>
<accession>A0AA94EQY5</accession>
<organism evidence="3 4">
    <name type="scientific">Pseudomonas koreensis</name>
    <dbReference type="NCBI Taxonomy" id="198620"/>
    <lineage>
        <taxon>Bacteria</taxon>
        <taxon>Pseudomonadati</taxon>
        <taxon>Pseudomonadota</taxon>
        <taxon>Gammaproteobacteria</taxon>
        <taxon>Pseudomonadales</taxon>
        <taxon>Pseudomonadaceae</taxon>
        <taxon>Pseudomonas</taxon>
    </lineage>
</organism>
<protein>
    <submittedName>
        <fullName evidence="3">Acyltransferase family</fullName>
    </submittedName>
</protein>
<proteinExistence type="predicted"/>
<evidence type="ECO:0000256" key="1">
    <source>
        <dbReference type="SAM" id="Phobius"/>
    </source>
</evidence>
<dbReference type="GO" id="GO:0016747">
    <property type="term" value="F:acyltransferase activity, transferring groups other than amino-acyl groups"/>
    <property type="evidence" value="ECO:0007669"/>
    <property type="project" value="InterPro"/>
</dbReference>
<feature type="domain" description="Acyltransferase 3" evidence="2">
    <location>
        <begin position="22"/>
        <end position="321"/>
    </location>
</feature>
<dbReference type="PANTHER" id="PTHR23028:SF53">
    <property type="entry name" value="ACYL_TRANSF_3 DOMAIN-CONTAINING PROTEIN"/>
    <property type="match status" value="1"/>
</dbReference>
<keyword evidence="3" id="KW-0012">Acyltransferase</keyword>
<feature type="transmembrane region" description="Helical" evidence="1">
    <location>
        <begin position="215"/>
        <end position="230"/>
    </location>
</feature>
<keyword evidence="1" id="KW-0812">Transmembrane</keyword>
<dbReference type="AlphaFoldDB" id="A0AA94EQY5"/>
<evidence type="ECO:0000313" key="4">
    <source>
        <dbReference type="Proteomes" id="UP000288002"/>
    </source>
</evidence>
<reference evidence="3 4" key="1">
    <citation type="submission" date="2016-10" db="EMBL/GenBank/DDBJ databases">
        <title>Search of new enzymes for the oxidation of sulfur compounds.</title>
        <authorList>
            <person name="Novo A."/>
            <person name="Moreira I.S."/>
            <person name="Castro P.M."/>
        </authorList>
    </citation>
    <scope>NUCLEOTIDE SEQUENCE [LARGE SCALE GENOMIC DNA]</scope>
    <source>
        <strain evidence="3 4">A9</strain>
    </source>
</reference>
<gene>
    <name evidence="3" type="ORF">A9HBioS_1948</name>
</gene>
<feature type="transmembrane region" description="Helical" evidence="1">
    <location>
        <begin position="261"/>
        <end position="278"/>
    </location>
</feature>
<sequence>MLRDILKADRLSDFDGVRENNFTILKFFLAFTVLFGHSFPISGNGSDPITMLILPHPWIGRIAVGGFFAVSGFLVSASISNRSLRDFVVSRCLRLYPAVIIYSIIAVFLIGPIATNVSLSQYFHSAPWNNLWNATLWEWIYNLPHVFSDRPFAGATNGSTWTLPVELRCYIAVFAFGLLGLFNSREMANVALILALLLIKFNYSMVPLFGGNVQFQEPLLFFVIGSLFWVNREYIYLSWLLCFLLVGSVFWFAGTAWYPDVYIPTVVYVALMIVYRLPHVDMDKFGDISYGVYIYAWPIQQLVWVPGQGPYMNALYASLIVLPLAYFSWRFVEKPALKLRRYLGAGSKKLKAEIASRA</sequence>
<dbReference type="PANTHER" id="PTHR23028">
    <property type="entry name" value="ACETYLTRANSFERASE"/>
    <property type="match status" value="1"/>
</dbReference>
<evidence type="ECO:0000313" key="3">
    <source>
        <dbReference type="EMBL" id="RVD78103.1"/>
    </source>
</evidence>
<dbReference type="EMBL" id="MKWS01000005">
    <property type="protein sequence ID" value="RVD78103.1"/>
    <property type="molecule type" value="Genomic_DNA"/>
</dbReference>
<feature type="transmembrane region" description="Helical" evidence="1">
    <location>
        <begin position="93"/>
        <end position="114"/>
    </location>
</feature>
<keyword evidence="3" id="KW-0808">Transferase</keyword>
<dbReference type="GO" id="GO:0000271">
    <property type="term" value="P:polysaccharide biosynthetic process"/>
    <property type="evidence" value="ECO:0007669"/>
    <property type="project" value="TreeGrafter"/>
</dbReference>
<comment type="caution">
    <text evidence="3">The sequence shown here is derived from an EMBL/GenBank/DDBJ whole genome shotgun (WGS) entry which is preliminary data.</text>
</comment>
<dbReference type="GO" id="GO:0016020">
    <property type="term" value="C:membrane"/>
    <property type="evidence" value="ECO:0007669"/>
    <property type="project" value="TreeGrafter"/>
</dbReference>
<feature type="transmembrane region" description="Helical" evidence="1">
    <location>
        <begin position="313"/>
        <end position="332"/>
    </location>
</feature>
<feature type="transmembrane region" description="Helical" evidence="1">
    <location>
        <begin position="190"/>
        <end position="209"/>
    </location>
</feature>
<dbReference type="Pfam" id="PF01757">
    <property type="entry name" value="Acyl_transf_3"/>
    <property type="match status" value="1"/>
</dbReference>
<name>A0AA94EQY5_9PSED</name>
<feature type="transmembrane region" description="Helical" evidence="1">
    <location>
        <begin position="21"/>
        <end position="39"/>
    </location>
</feature>
<keyword evidence="1" id="KW-0472">Membrane</keyword>
<dbReference type="Proteomes" id="UP000288002">
    <property type="component" value="Unassembled WGS sequence"/>
</dbReference>
<feature type="transmembrane region" description="Helical" evidence="1">
    <location>
        <begin position="237"/>
        <end position="255"/>
    </location>
</feature>